<organism evidence="1 2">
    <name type="scientific">Salipiger abyssi</name>
    <dbReference type="NCBI Taxonomy" id="1250539"/>
    <lineage>
        <taxon>Bacteria</taxon>
        <taxon>Pseudomonadati</taxon>
        <taxon>Pseudomonadota</taxon>
        <taxon>Alphaproteobacteria</taxon>
        <taxon>Rhodobacterales</taxon>
        <taxon>Roseobacteraceae</taxon>
        <taxon>Salipiger</taxon>
    </lineage>
</organism>
<proteinExistence type="predicted"/>
<protein>
    <submittedName>
        <fullName evidence="1">Uncharacterized protein</fullName>
    </submittedName>
</protein>
<dbReference type="Proteomes" id="UP000187059">
    <property type="component" value="Chromosome"/>
</dbReference>
<evidence type="ECO:0000313" key="2">
    <source>
        <dbReference type="Proteomes" id="UP000187059"/>
    </source>
</evidence>
<dbReference type="AlphaFoldDB" id="A0A1P8UTT2"/>
<reference evidence="1 2" key="1">
    <citation type="submission" date="2016-04" db="EMBL/GenBank/DDBJ databases">
        <title>Deep-sea bacteria in the southern Pacific.</title>
        <authorList>
            <person name="Tang K."/>
        </authorList>
    </citation>
    <scope>NUCLEOTIDE SEQUENCE [LARGE SCALE GENOMIC DNA]</scope>
    <source>
        <strain evidence="1 2">JLT2014</strain>
    </source>
</reference>
<dbReference type="EMBL" id="CP015093">
    <property type="protein sequence ID" value="APZ52803.1"/>
    <property type="molecule type" value="Genomic_DNA"/>
</dbReference>
<evidence type="ECO:0000313" key="1">
    <source>
        <dbReference type="EMBL" id="APZ52803.1"/>
    </source>
</evidence>
<name>A0A1P8UTT2_9RHOB</name>
<keyword evidence="2" id="KW-1185">Reference proteome</keyword>
<accession>A0A1P8UTT2</accession>
<sequence length="43" mass="4594">MTARVRKSQGCVDGLFQGVRERRHGGAPLVCGRAGMPNFASYG</sequence>
<dbReference type="KEGG" id="paby:Ga0080574_TMP2469"/>
<gene>
    <name evidence="1" type="ORF">Ga0080574_TMP2469</name>
</gene>